<dbReference type="EMBL" id="AP024849">
    <property type="protein sequence ID" value="BCZ48817.1"/>
    <property type="molecule type" value="Genomic_DNA"/>
</dbReference>
<dbReference type="Proteomes" id="UP000824633">
    <property type="component" value="Chromosome"/>
</dbReference>
<dbReference type="PANTHER" id="PTHR33989">
    <property type="match status" value="1"/>
</dbReference>
<evidence type="ECO:0000313" key="12">
    <source>
        <dbReference type="Proteomes" id="UP000824633"/>
    </source>
</evidence>
<evidence type="ECO:0000256" key="4">
    <source>
        <dbReference type="ARBA" id="ARBA00022597"/>
    </source>
</evidence>
<evidence type="ECO:0000256" key="5">
    <source>
        <dbReference type="ARBA" id="ARBA00022692"/>
    </source>
</evidence>
<evidence type="ECO:0000256" key="9">
    <source>
        <dbReference type="SAM" id="Phobius"/>
    </source>
</evidence>
<evidence type="ECO:0000256" key="6">
    <source>
        <dbReference type="ARBA" id="ARBA00022989"/>
    </source>
</evidence>
<accession>A0ABN6J399</accession>
<dbReference type="InterPro" id="IPR004501">
    <property type="entry name" value="PTS_EIIC_3"/>
</dbReference>
<evidence type="ECO:0000256" key="2">
    <source>
        <dbReference type="ARBA" id="ARBA00022448"/>
    </source>
</evidence>
<keyword evidence="5 9" id="KW-0812">Transmembrane</keyword>
<reference evidence="12" key="1">
    <citation type="submission" date="2021-07" db="EMBL/GenBank/DDBJ databases">
        <title>Complete genome sequencing of a Clostridium isolate.</title>
        <authorList>
            <person name="Ueki A."/>
            <person name="Tonouchi A."/>
        </authorList>
    </citation>
    <scope>NUCLEOTIDE SEQUENCE [LARGE SCALE GENOMIC DNA]</scope>
    <source>
        <strain evidence="12">C5S11</strain>
    </source>
</reference>
<feature type="transmembrane region" description="Helical" evidence="9">
    <location>
        <begin position="229"/>
        <end position="253"/>
    </location>
</feature>
<evidence type="ECO:0000256" key="3">
    <source>
        <dbReference type="ARBA" id="ARBA00022475"/>
    </source>
</evidence>
<evidence type="ECO:0000256" key="1">
    <source>
        <dbReference type="ARBA" id="ARBA00004651"/>
    </source>
</evidence>
<dbReference type="PANTHER" id="PTHR33989:SF10">
    <property type="entry name" value="PERMEASE IIC COMPONENT"/>
    <property type="match status" value="1"/>
</dbReference>
<keyword evidence="7 8" id="KW-0472">Membrane</keyword>
<feature type="domain" description="PTS EIIC type-3" evidence="10">
    <location>
        <begin position="5"/>
        <end position="411"/>
    </location>
</feature>
<feature type="transmembrane region" description="Helical" evidence="9">
    <location>
        <begin position="393"/>
        <end position="414"/>
    </location>
</feature>
<organism evidence="11 12">
    <name type="scientific">Clostridium gelidum</name>
    <dbReference type="NCBI Taxonomy" id="704125"/>
    <lineage>
        <taxon>Bacteria</taxon>
        <taxon>Bacillati</taxon>
        <taxon>Bacillota</taxon>
        <taxon>Clostridia</taxon>
        <taxon>Eubacteriales</taxon>
        <taxon>Clostridiaceae</taxon>
        <taxon>Clostridium</taxon>
    </lineage>
</organism>
<keyword evidence="2 8" id="KW-0813">Transport</keyword>
<feature type="transmembrane region" description="Helical" evidence="9">
    <location>
        <begin position="29"/>
        <end position="50"/>
    </location>
</feature>
<evidence type="ECO:0000259" key="10">
    <source>
        <dbReference type="PROSITE" id="PS51105"/>
    </source>
</evidence>
<keyword evidence="6 9" id="KW-1133">Transmembrane helix</keyword>
<dbReference type="InterPro" id="IPR003352">
    <property type="entry name" value="PTS_EIIC"/>
</dbReference>
<dbReference type="InterPro" id="IPR004796">
    <property type="entry name" value="PTS_IIC_cello"/>
</dbReference>
<comment type="function">
    <text evidence="8">The phosphoenolpyruvate-dependent sugar phosphotransferase system (PTS), a major carbohydrate active -transport system, catalyzes the phosphorylation of incoming sugar substrates concomitant with their translocation across the cell membrane.</text>
</comment>
<dbReference type="RefSeq" id="WP_224035054.1">
    <property type="nucleotide sequence ID" value="NZ_AP024849.1"/>
</dbReference>
<dbReference type="InterPro" id="IPR051088">
    <property type="entry name" value="PTS_Sugar-EIIC/EIIB"/>
</dbReference>
<keyword evidence="4 8" id="KW-0762">Sugar transport</keyword>
<protein>
    <recommendedName>
        <fullName evidence="8">Permease IIC component</fullName>
    </recommendedName>
</protein>
<gene>
    <name evidence="11" type="ORF">psyc5s11_48840</name>
</gene>
<sequence length="424" mass="46372">MMDKIERIFLPIANKLSANKYLSAIRDGFIAILSIMIAGSFFTLINNVIIGPNGITNKLFGNPLTGLLQLGNAIVPATMSIMAILLTFTTAKSLCEHYKEDTSIIPAIAVVVLFILMPIKFDDSLKIEYINTFYTGASAMFMAFMAAIVTVEIIRALSKIDAITIKMPESVPPAIARSFNKLIPIIITLVIFGSIRMITNSFELPMNDLIIKLIQTPFTNIVTSKVGLLIVYLLYMIIWGLGIHSAFIFGPLLEPIYLTSLTQNMDALKAGHAMQAIITKPFIDSVAFMGGAGNMIALVIAIFIVSRREEFRAIAKIGFAPALFNISEPLMFGLPVVMNPILIIPMVLSTFAGLIIGYVATVIGFMQHTYILIPWTTPPILGAFFSTGGDFKAAFVSLIIIGVSVMIYIPFVVVTNKQKVEINE</sequence>
<proteinExistence type="predicted"/>
<feature type="transmembrane region" description="Helical" evidence="9">
    <location>
        <begin position="350"/>
        <end position="373"/>
    </location>
</feature>
<feature type="transmembrane region" description="Helical" evidence="9">
    <location>
        <begin position="103"/>
        <end position="121"/>
    </location>
</feature>
<evidence type="ECO:0000313" key="11">
    <source>
        <dbReference type="EMBL" id="BCZ48817.1"/>
    </source>
</evidence>
<dbReference type="NCBIfam" id="TIGR00410">
    <property type="entry name" value="lacE"/>
    <property type="match status" value="1"/>
</dbReference>
<evidence type="ECO:0000256" key="8">
    <source>
        <dbReference type="PIRNR" id="PIRNR006351"/>
    </source>
</evidence>
<feature type="transmembrane region" description="Helical" evidence="9">
    <location>
        <begin position="70"/>
        <end position="91"/>
    </location>
</feature>
<dbReference type="Pfam" id="PF02378">
    <property type="entry name" value="PTS_EIIC"/>
    <property type="match status" value="1"/>
</dbReference>
<feature type="transmembrane region" description="Helical" evidence="9">
    <location>
        <begin position="317"/>
        <end position="338"/>
    </location>
</feature>
<name>A0ABN6J399_9CLOT</name>
<comment type="subcellular location">
    <subcellularLocation>
        <location evidence="1">Cell membrane</location>
        <topology evidence="1">Multi-pass membrane protein</topology>
    </subcellularLocation>
</comment>
<dbReference type="PROSITE" id="PS51105">
    <property type="entry name" value="PTS_EIIC_TYPE_3"/>
    <property type="match status" value="1"/>
</dbReference>
<dbReference type="PIRSF" id="PIRSF006351">
    <property type="entry name" value="PTS_EIIC-Cellobiose"/>
    <property type="match status" value="1"/>
</dbReference>
<evidence type="ECO:0000256" key="7">
    <source>
        <dbReference type="ARBA" id="ARBA00023136"/>
    </source>
</evidence>
<feature type="transmembrane region" description="Helical" evidence="9">
    <location>
        <begin position="133"/>
        <end position="158"/>
    </location>
</feature>
<feature type="transmembrane region" description="Helical" evidence="9">
    <location>
        <begin position="282"/>
        <end position="305"/>
    </location>
</feature>
<keyword evidence="3 8" id="KW-1003">Cell membrane</keyword>
<keyword evidence="12" id="KW-1185">Reference proteome</keyword>